<dbReference type="InterPro" id="IPR032164">
    <property type="entry name" value="DUF5000"/>
</dbReference>
<sequence>MTIRINLIIALFVAALVACESLDTDFETFLRDGEIVYPGVPIHVFYYPGNQRVALAWQPSPDPSITRYMIYWNNHRDSLAVEASTHDPADTLAVIIPGLQEYVYSFTVHAYDAKGNRSVPLEIKNARAYGPLYEASLFNRRPDSEPYTLDGNNMPTLHFVPGDTIHIATTIEYTNLAGERVEKPLEGEALSVTLDDYQAGSLVRYRSSYIPERHAIDTFFVARYDTFPPILTPLNKALFAEVQLPNDVNVYQSDTRVSKLWDGSVGPQGYPNIYHSDGNTAIPHHFTFDLGQVVENIAQLEETGRDCCNNPDRFEVWGIDDLTGAETTLPGNDPGWKDEALAKGWTLLQDVTRSDDGKAPFKVDLLEGAPPVRYIRIRVLHVTTNDTYYSNMSELTFWRK</sequence>
<accession>A0AAP2DCS0</accession>
<dbReference type="EMBL" id="JAHESC010000038">
    <property type="protein sequence ID" value="MBT1689274.1"/>
    <property type="molecule type" value="Genomic_DNA"/>
</dbReference>
<dbReference type="RefSeq" id="WP_254092500.1">
    <property type="nucleotide sequence ID" value="NZ_JAHESC010000038.1"/>
</dbReference>
<feature type="signal peptide" evidence="1">
    <location>
        <begin position="1"/>
        <end position="18"/>
    </location>
</feature>
<evidence type="ECO:0000313" key="4">
    <source>
        <dbReference type="Proteomes" id="UP001319180"/>
    </source>
</evidence>
<dbReference type="CDD" id="cd00063">
    <property type="entry name" value="FN3"/>
    <property type="match status" value="1"/>
</dbReference>
<evidence type="ECO:0000313" key="3">
    <source>
        <dbReference type="EMBL" id="MBT1689274.1"/>
    </source>
</evidence>
<dbReference type="SUPFAM" id="SSF49265">
    <property type="entry name" value="Fibronectin type III"/>
    <property type="match status" value="1"/>
</dbReference>
<feature type="chain" id="PRO_5042911973" evidence="1">
    <location>
        <begin position="19"/>
        <end position="400"/>
    </location>
</feature>
<comment type="caution">
    <text evidence="3">The sequence shown here is derived from an EMBL/GenBank/DDBJ whole genome shotgun (WGS) entry which is preliminary data.</text>
</comment>
<keyword evidence="1" id="KW-0732">Signal</keyword>
<dbReference type="Pfam" id="PF16389">
    <property type="entry name" value="DUF4998"/>
    <property type="match status" value="1"/>
</dbReference>
<dbReference type="InterPro" id="IPR013783">
    <property type="entry name" value="Ig-like_fold"/>
</dbReference>
<dbReference type="AlphaFoldDB" id="A0AAP2DCS0"/>
<proteinExistence type="predicted"/>
<protein>
    <submittedName>
        <fullName evidence="3">Fibronectin type III domain-containing protein</fullName>
    </submittedName>
</protein>
<dbReference type="Gene3D" id="2.60.120.260">
    <property type="entry name" value="Galactose-binding domain-like"/>
    <property type="match status" value="1"/>
</dbReference>
<organism evidence="3 4">
    <name type="scientific">Dawidia soli</name>
    <dbReference type="NCBI Taxonomy" id="2782352"/>
    <lineage>
        <taxon>Bacteria</taxon>
        <taxon>Pseudomonadati</taxon>
        <taxon>Bacteroidota</taxon>
        <taxon>Cytophagia</taxon>
        <taxon>Cytophagales</taxon>
        <taxon>Chryseotaleaceae</taxon>
        <taxon>Dawidia</taxon>
    </lineage>
</organism>
<keyword evidence="4" id="KW-1185">Reference proteome</keyword>
<evidence type="ECO:0000256" key="1">
    <source>
        <dbReference type="SAM" id="SignalP"/>
    </source>
</evidence>
<evidence type="ECO:0000259" key="2">
    <source>
        <dbReference type="Pfam" id="PF16391"/>
    </source>
</evidence>
<dbReference type="InterPro" id="IPR003961">
    <property type="entry name" value="FN3_dom"/>
</dbReference>
<reference evidence="3 4" key="1">
    <citation type="submission" date="2021-05" db="EMBL/GenBank/DDBJ databases">
        <title>A Polyphasic approach of four new species of the genus Ohtaekwangia: Ohtaekwangia histidinii sp. nov., Ohtaekwangia cretensis sp. nov., Ohtaekwangia indiensis sp. nov., Ohtaekwangia reichenbachii sp. nov. from diverse environment.</title>
        <authorList>
            <person name="Octaviana S."/>
        </authorList>
    </citation>
    <scope>NUCLEOTIDE SEQUENCE [LARGE SCALE GENOMIC DNA]</scope>
    <source>
        <strain evidence="3 4">PWU37</strain>
    </source>
</reference>
<dbReference type="Proteomes" id="UP001319180">
    <property type="component" value="Unassembled WGS sequence"/>
</dbReference>
<dbReference type="Gene3D" id="2.60.40.10">
    <property type="entry name" value="Immunoglobulins"/>
    <property type="match status" value="1"/>
</dbReference>
<gene>
    <name evidence="3" type="ORF">KK078_22095</name>
</gene>
<dbReference type="InterPro" id="IPR036116">
    <property type="entry name" value="FN3_sf"/>
</dbReference>
<dbReference type="Pfam" id="PF16391">
    <property type="entry name" value="DUF5000"/>
    <property type="match status" value="1"/>
</dbReference>
<feature type="domain" description="DUF5000" evidence="2">
    <location>
        <begin position="261"/>
        <end position="398"/>
    </location>
</feature>
<dbReference type="PROSITE" id="PS51257">
    <property type="entry name" value="PROKAR_LIPOPROTEIN"/>
    <property type="match status" value="1"/>
</dbReference>
<name>A0AAP2DCS0_9BACT</name>